<dbReference type="EMBL" id="BMKU01000002">
    <property type="protein sequence ID" value="GGG87987.1"/>
    <property type="molecule type" value="Genomic_DNA"/>
</dbReference>
<dbReference type="InterPro" id="IPR017039">
    <property type="entry name" value="Virul_fac_BrkB"/>
</dbReference>
<evidence type="ECO:0000256" key="3">
    <source>
        <dbReference type="ARBA" id="ARBA00022692"/>
    </source>
</evidence>
<feature type="transmembrane region" description="Helical" evidence="7">
    <location>
        <begin position="167"/>
        <end position="191"/>
    </location>
</feature>
<comment type="caution">
    <text evidence="8">The sequence shown here is derived from an EMBL/GenBank/DDBJ whole genome shotgun (WGS) entry which is preliminary data.</text>
</comment>
<gene>
    <name evidence="8" type="ORF">GCM10011577_07700</name>
</gene>
<keyword evidence="3 7" id="KW-0812">Transmembrane</keyword>
<feature type="transmembrane region" description="Helical" evidence="7">
    <location>
        <begin position="269"/>
        <end position="292"/>
    </location>
</feature>
<feature type="transmembrane region" description="Helical" evidence="7">
    <location>
        <begin position="54"/>
        <end position="75"/>
    </location>
</feature>
<name>A0ABQ1XC87_9MICC</name>
<dbReference type="Proteomes" id="UP000596938">
    <property type="component" value="Unassembled WGS sequence"/>
</dbReference>
<keyword evidence="2" id="KW-1003">Cell membrane</keyword>
<accession>A0ABQ1XC87</accession>
<protein>
    <recommendedName>
        <fullName evidence="10">YihY/virulence factor BrkB family protein</fullName>
    </recommendedName>
</protein>
<reference evidence="9" key="1">
    <citation type="journal article" date="2019" name="Int. J. Syst. Evol. Microbiol.">
        <title>The Global Catalogue of Microorganisms (GCM) 10K type strain sequencing project: providing services to taxonomists for standard genome sequencing and annotation.</title>
        <authorList>
            <consortium name="The Broad Institute Genomics Platform"/>
            <consortium name="The Broad Institute Genome Sequencing Center for Infectious Disease"/>
            <person name="Wu L."/>
            <person name="Ma J."/>
        </authorList>
    </citation>
    <scope>NUCLEOTIDE SEQUENCE [LARGE SCALE GENOMIC DNA]</scope>
    <source>
        <strain evidence="9">CGMCC 1.1927</strain>
    </source>
</reference>
<evidence type="ECO:0000256" key="5">
    <source>
        <dbReference type="ARBA" id="ARBA00023136"/>
    </source>
</evidence>
<sequence>MEWNRARRAGGGPVAGLLAMSQWLLARLNAFRPMRAFRHYSLQHGPLMSAGIGFNMFFSITGLLATGFSIAGLVLRGQPVLLETIIGSVAQSAPGLLKVNGSEGLVDPQDLLNPDGLGWTAAIAAAVTVYTSLRWIASLRDGLRGVLELPPSLVNPILLKLRDAGTLLLLGAALVISAGASLVFGTAAGWVADFLRLDDALAGPLSTSIKIGVPLVLNWVTALVMFRLAANLKLSRRALLEGTILAALGTTVLQIFSTELLAGAGRNPLLAPFAIIIGLLIWFNLVSQVYLVSAGWSAVREADHGISSSGHEKGTWGARQVQPGKVPVQPGKVPAQAEAGMQSPARAAAARRRGNGRTRQR</sequence>
<evidence type="ECO:0008006" key="10">
    <source>
        <dbReference type="Google" id="ProtNLM"/>
    </source>
</evidence>
<evidence type="ECO:0000256" key="4">
    <source>
        <dbReference type="ARBA" id="ARBA00022989"/>
    </source>
</evidence>
<evidence type="ECO:0000256" key="1">
    <source>
        <dbReference type="ARBA" id="ARBA00004651"/>
    </source>
</evidence>
<dbReference type="PANTHER" id="PTHR30213:SF1">
    <property type="entry name" value="INNER MEMBRANE PROTEIN YHJD"/>
    <property type="match status" value="1"/>
</dbReference>
<evidence type="ECO:0000313" key="8">
    <source>
        <dbReference type="EMBL" id="GGG87987.1"/>
    </source>
</evidence>
<evidence type="ECO:0000313" key="9">
    <source>
        <dbReference type="Proteomes" id="UP000596938"/>
    </source>
</evidence>
<keyword evidence="5 7" id="KW-0472">Membrane</keyword>
<feature type="transmembrane region" description="Helical" evidence="7">
    <location>
        <begin position="238"/>
        <end position="257"/>
    </location>
</feature>
<feature type="region of interest" description="Disordered" evidence="6">
    <location>
        <begin position="308"/>
        <end position="361"/>
    </location>
</feature>
<feature type="compositionally biased region" description="Basic residues" evidence="6">
    <location>
        <begin position="349"/>
        <end position="361"/>
    </location>
</feature>
<proteinExistence type="predicted"/>
<feature type="transmembrane region" description="Helical" evidence="7">
    <location>
        <begin position="211"/>
        <end position="229"/>
    </location>
</feature>
<evidence type="ECO:0000256" key="2">
    <source>
        <dbReference type="ARBA" id="ARBA00022475"/>
    </source>
</evidence>
<organism evidence="8 9">
    <name type="scientific">Pseudarthrobacter polychromogenes</name>
    <dbReference type="NCBI Taxonomy" id="1676"/>
    <lineage>
        <taxon>Bacteria</taxon>
        <taxon>Bacillati</taxon>
        <taxon>Actinomycetota</taxon>
        <taxon>Actinomycetes</taxon>
        <taxon>Micrococcales</taxon>
        <taxon>Micrococcaceae</taxon>
        <taxon>Pseudarthrobacter</taxon>
    </lineage>
</organism>
<dbReference type="Pfam" id="PF03631">
    <property type="entry name" value="Virul_fac_BrkB"/>
    <property type="match status" value="1"/>
</dbReference>
<evidence type="ECO:0000256" key="7">
    <source>
        <dbReference type="SAM" id="Phobius"/>
    </source>
</evidence>
<keyword evidence="9" id="KW-1185">Reference proteome</keyword>
<feature type="transmembrane region" description="Helical" evidence="7">
    <location>
        <begin position="117"/>
        <end position="137"/>
    </location>
</feature>
<feature type="compositionally biased region" description="Low complexity" evidence="6">
    <location>
        <begin position="320"/>
        <end position="337"/>
    </location>
</feature>
<comment type="subcellular location">
    <subcellularLocation>
        <location evidence="1">Cell membrane</location>
        <topology evidence="1">Multi-pass membrane protein</topology>
    </subcellularLocation>
</comment>
<dbReference type="PANTHER" id="PTHR30213">
    <property type="entry name" value="INNER MEMBRANE PROTEIN YHJD"/>
    <property type="match status" value="1"/>
</dbReference>
<dbReference type="RefSeq" id="WP_188809170.1">
    <property type="nucleotide sequence ID" value="NZ_BAAAWV010000001.1"/>
</dbReference>
<keyword evidence="4 7" id="KW-1133">Transmembrane helix</keyword>
<evidence type="ECO:0000256" key="6">
    <source>
        <dbReference type="SAM" id="MobiDB-lite"/>
    </source>
</evidence>